<accession>A0ABV0MV87</accession>
<dbReference type="SUPFAM" id="SSF56645">
    <property type="entry name" value="Acyl-CoA dehydrogenase NM domain-like"/>
    <property type="match status" value="1"/>
</dbReference>
<feature type="domain" description="Acyl-CoA dehydrogenase/oxidase N-terminal" evidence="2">
    <location>
        <begin position="118"/>
        <end position="202"/>
    </location>
</feature>
<proteinExistence type="predicted"/>
<dbReference type="PANTHER" id="PTHR48083:SF13">
    <property type="entry name" value="ACYL-COA DEHYDROGENASE FAMILY MEMBER 11"/>
    <property type="match status" value="1"/>
</dbReference>
<protein>
    <recommendedName>
        <fullName evidence="2">Acyl-CoA dehydrogenase/oxidase N-terminal domain-containing protein</fullName>
    </recommendedName>
</protein>
<evidence type="ECO:0000259" key="2">
    <source>
        <dbReference type="Pfam" id="PF02771"/>
    </source>
</evidence>
<name>A0ABV0MV87_9TELE</name>
<evidence type="ECO:0000313" key="3">
    <source>
        <dbReference type="EMBL" id="MEQ2163037.1"/>
    </source>
</evidence>
<dbReference type="Pfam" id="PF02771">
    <property type="entry name" value="Acyl-CoA_dh_N"/>
    <property type="match status" value="1"/>
</dbReference>
<dbReference type="Gene3D" id="3.90.1200.10">
    <property type="match status" value="1"/>
</dbReference>
<evidence type="ECO:0000256" key="1">
    <source>
        <dbReference type="ARBA" id="ARBA00023002"/>
    </source>
</evidence>
<dbReference type="InterPro" id="IPR037069">
    <property type="entry name" value="AcylCoA_DH/ox_N_sf"/>
</dbReference>
<dbReference type="Proteomes" id="UP001476798">
    <property type="component" value="Unassembled WGS sequence"/>
</dbReference>
<dbReference type="InterPro" id="IPR050741">
    <property type="entry name" value="Acyl-CoA_dehydrogenase"/>
</dbReference>
<gene>
    <name evidence="3" type="ORF">GOODEAATRI_026096</name>
</gene>
<dbReference type="Gene3D" id="1.10.540.10">
    <property type="entry name" value="Acyl-CoA dehydrogenase/oxidase, N-terminal domain"/>
    <property type="match status" value="1"/>
</dbReference>
<reference evidence="3 4" key="1">
    <citation type="submission" date="2021-06" db="EMBL/GenBank/DDBJ databases">
        <authorList>
            <person name="Palmer J.M."/>
        </authorList>
    </citation>
    <scope>NUCLEOTIDE SEQUENCE [LARGE SCALE GENOMIC DNA]</scope>
    <source>
        <strain evidence="3 4">GA_2019</strain>
        <tissue evidence="3">Muscle</tissue>
    </source>
</reference>
<keyword evidence="1" id="KW-0560">Oxidoreductase</keyword>
<feature type="non-terminal residue" evidence="3">
    <location>
        <position position="1"/>
    </location>
</feature>
<dbReference type="PANTHER" id="PTHR48083">
    <property type="entry name" value="MEDIUM-CHAIN SPECIFIC ACYL-COA DEHYDROGENASE, MITOCHONDRIAL-RELATED"/>
    <property type="match status" value="1"/>
</dbReference>
<evidence type="ECO:0000313" key="4">
    <source>
        <dbReference type="Proteomes" id="UP001476798"/>
    </source>
</evidence>
<keyword evidence="4" id="KW-1185">Reference proteome</keyword>
<comment type="caution">
    <text evidence="3">The sequence shown here is derived from an EMBL/GenBank/DDBJ whole genome shotgun (WGS) entry which is preliminary data.</text>
</comment>
<dbReference type="InterPro" id="IPR013786">
    <property type="entry name" value="AcylCoA_DH/ox_N"/>
</dbReference>
<dbReference type="EMBL" id="JAHRIO010013170">
    <property type="protein sequence ID" value="MEQ2163037.1"/>
    <property type="molecule type" value="Genomic_DNA"/>
</dbReference>
<organism evidence="3 4">
    <name type="scientific">Goodea atripinnis</name>
    <dbReference type="NCBI Taxonomy" id="208336"/>
    <lineage>
        <taxon>Eukaryota</taxon>
        <taxon>Metazoa</taxon>
        <taxon>Chordata</taxon>
        <taxon>Craniata</taxon>
        <taxon>Vertebrata</taxon>
        <taxon>Euteleostomi</taxon>
        <taxon>Actinopterygii</taxon>
        <taxon>Neopterygii</taxon>
        <taxon>Teleostei</taxon>
        <taxon>Neoteleostei</taxon>
        <taxon>Acanthomorphata</taxon>
        <taxon>Ovalentaria</taxon>
        <taxon>Atherinomorphae</taxon>
        <taxon>Cyprinodontiformes</taxon>
        <taxon>Goodeidae</taxon>
        <taxon>Goodea</taxon>
    </lineage>
</organism>
<dbReference type="InterPro" id="IPR009100">
    <property type="entry name" value="AcylCoA_DH/oxidase_NM_dom_sf"/>
</dbReference>
<sequence length="230" mass="25476">AAFFSNCFTDCTLFNKARVIALLDWELSTTGNPLADLAYFLMPLYWPADLNITSSIGSLKGIEVSKGWNLAPSCCILTYPANVSRVSDVFPASPLAGLTKDRLFLQTAKGQAVLQQVKDFMQEYVLPAQQVKAKQAGLWNLFLPAVSGLTQLDYAYIAEQTGRCLFAPDVFNCQAPGNMEVLHMFGTREQKKKWLEPLLSGEIRSCFCMTAVRTQLVALAVERTAHVQRP</sequence>